<evidence type="ECO:0000313" key="7">
    <source>
        <dbReference type="Proteomes" id="UP000316726"/>
    </source>
</evidence>
<evidence type="ECO:0000256" key="1">
    <source>
        <dbReference type="ARBA" id="ARBA00004123"/>
    </source>
</evidence>
<gene>
    <name evidence="6" type="ORF">A3770_10p59210</name>
    <name evidence="5" type="ORF">CPRI1469_LOCUS7355</name>
</gene>
<sequence>MANKEGVIDDINDIYESKDFENARMLFISDVEHILNENLNRRKEQEGTNYEFGPVVDKAFSYAKRFSTFNSTNDAQAFREELSNTAQYGFQEHEITLLGNLCPDNLDEAVHLIPSIKQHVAEGVEGAEKIDRAISEVQKHCRQ</sequence>
<dbReference type="InterPro" id="IPR045222">
    <property type="entry name" value="Rpb4-like"/>
</dbReference>
<dbReference type="GO" id="GO:0000166">
    <property type="term" value="F:nucleotide binding"/>
    <property type="evidence" value="ECO:0007669"/>
    <property type="project" value="InterPro"/>
</dbReference>
<comment type="subcellular location">
    <subcellularLocation>
        <location evidence="1">Nucleus</location>
    </subcellularLocation>
</comment>
<keyword evidence="2" id="KW-0539">Nucleus</keyword>
<dbReference type="SMART" id="SM00657">
    <property type="entry name" value="RPOL4c"/>
    <property type="match status" value="1"/>
</dbReference>
<feature type="domain" description="RNA polymerase Rpb4/RPC9 core" evidence="4">
    <location>
        <begin position="18"/>
        <end position="141"/>
    </location>
</feature>
<dbReference type="SUPFAM" id="SSF47819">
    <property type="entry name" value="HRDC-like"/>
    <property type="match status" value="1"/>
</dbReference>
<name>A0A5B8MSE5_9CHLO</name>
<evidence type="ECO:0000259" key="4">
    <source>
        <dbReference type="SMART" id="SM00657"/>
    </source>
</evidence>
<dbReference type="GO" id="GO:0030880">
    <property type="term" value="C:RNA polymerase complex"/>
    <property type="evidence" value="ECO:0007669"/>
    <property type="project" value="InterPro"/>
</dbReference>
<keyword evidence="7" id="KW-1185">Reference proteome</keyword>
<protein>
    <recommendedName>
        <fullName evidence="4">RNA polymerase Rpb4/RPC9 core domain-containing protein</fullName>
    </recommendedName>
</protein>
<dbReference type="AlphaFoldDB" id="A0A5B8MSE5"/>
<dbReference type="STRING" id="1764295.A0A5B8MSE5"/>
<comment type="similarity">
    <text evidence="3">Belongs to the eukaryotic RPB4 RNA polymerase subunit family.</text>
</comment>
<evidence type="ECO:0000256" key="2">
    <source>
        <dbReference type="ARBA" id="ARBA00023242"/>
    </source>
</evidence>
<dbReference type="InterPro" id="IPR038324">
    <property type="entry name" value="Rpb4/RPC9_sf"/>
</dbReference>
<dbReference type="Gene3D" id="1.20.1250.40">
    <property type="match status" value="1"/>
</dbReference>
<dbReference type="InterPro" id="IPR005574">
    <property type="entry name" value="Rpb4/RPC9"/>
</dbReference>
<organism evidence="6 7">
    <name type="scientific">Chloropicon primus</name>
    <dbReference type="NCBI Taxonomy" id="1764295"/>
    <lineage>
        <taxon>Eukaryota</taxon>
        <taxon>Viridiplantae</taxon>
        <taxon>Chlorophyta</taxon>
        <taxon>Chloropicophyceae</taxon>
        <taxon>Chloropicales</taxon>
        <taxon>Chloropicaceae</taxon>
        <taxon>Chloropicon</taxon>
    </lineage>
</organism>
<dbReference type="GO" id="GO:0005634">
    <property type="term" value="C:nucleus"/>
    <property type="evidence" value="ECO:0007669"/>
    <property type="project" value="UniProtKB-SubCell"/>
</dbReference>
<reference evidence="6 7" key="1">
    <citation type="submission" date="2018-07" db="EMBL/GenBank/DDBJ databases">
        <title>The complete nuclear genome of the prasinophyte Chloropicon primus (CCMP1205).</title>
        <authorList>
            <person name="Pombert J.-F."/>
            <person name="Otis C."/>
            <person name="Turmel M."/>
            <person name="Lemieux C."/>
        </authorList>
    </citation>
    <scope>NUCLEOTIDE SEQUENCE [LARGE SCALE GENOMIC DNA]</scope>
    <source>
        <strain evidence="6 7">CCMP1205</strain>
    </source>
</reference>
<dbReference type="PANTHER" id="PTHR21297">
    <property type="entry name" value="DNA-DIRECTED RNA POLYMERASE II"/>
    <property type="match status" value="1"/>
</dbReference>
<dbReference type="InterPro" id="IPR006590">
    <property type="entry name" value="RNA_pol_Rpb4/RPC9_core"/>
</dbReference>
<dbReference type="GO" id="GO:0006352">
    <property type="term" value="P:DNA-templated transcription initiation"/>
    <property type="evidence" value="ECO:0007669"/>
    <property type="project" value="InterPro"/>
</dbReference>
<dbReference type="EMBL" id="CP031043">
    <property type="protein sequence ID" value="QDZ23403.1"/>
    <property type="molecule type" value="Genomic_DNA"/>
</dbReference>
<dbReference type="OrthoDB" id="2186918at2759"/>
<accession>A0A5B8MSE5</accession>
<dbReference type="InterPro" id="IPR010997">
    <property type="entry name" value="HRDC-like_sf"/>
</dbReference>
<evidence type="ECO:0000313" key="6">
    <source>
        <dbReference type="EMBL" id="QDZ23403.1"/>
    </source>
</evidence>
<dbReference type="Pfam" id="PF03874">
    <property type="entry name" value="RNA_pol_Rpb4"/>
    <property type="match status" value="1"/>
</dbReference>
<proteinExistence type="inferred from homology"/>
<dbReference type="Proteomes" id="UP000316726">
    <property type="component" value="Chromosome 10"/>
</dbReference>
<dbReference type="EMBL" id="HBHL01011138">
    <property type="protein sequence ID" value="CAD9718490.1"/>
    <property type="molecule type" value="Transcribed_RNA"/>
</dbReference>
<evidence type="ECO:0000313" key="5">
    <source>
        <dbReference type="EMBL" id="CAD9718490.1"/>
    </source>
</evidence>
<reference evidence="5" key="2">
    <citation type="submission" date="2021-01" db="EMBL/GenBank/DDBJ databases">
        <authorList>
            <person name="Corre E."/>
            <person name="Pelletier E."/>
            <person name="Niang G."/>
            <person name="Scheremetjew M."/>
            <person name="Finn R."/>
            <person name="Kale V."/>
            <person name="Holt S."/>
            <person name="Cochrane G."/>
            <person name="Meng A."/>
            <person name="Brown T."/>
            <person name="Cohen L."/>
        </authorList>
    </citation>
    <scope>NUCLEOTIDE SEQUENCE</scope>
    <source>
        <strain evidence="5">CCMP1205</strain>
    </source>
</reference>
<evidence type="ECO:0000256" key="3">
    <source>
        <dbReference type="ARBA" id="ARBA00025724"/>
    </source>
</evidence>